<feature type="transmembrane region" description="Helical" evidence="1">
    <location>
        <begin position="224"/>
        <end position="252"/>
    </location>
</feature>
<dbReference type="AlphaFoldDB" id="X1B6W0"/>
<keyword evidence="1" id="KW-0812">Transmembrane</keyword>
<feature type="transmembrane region" description="Helical" evidence="1">
    <location>
        <begin position="88"/>
        <end position="105"/>
    </location>
</feature>
<protein>
    <submittedName>
        <fullName evidence="2">Uncharacterized protein</fullName>
    </submittedName>
</protein>
<feature type="transmembrane region" description="Helical" evidence="1">
    <location>
        <begin position="198"/>
        <end position="218"/>
    </location>
</feature>
<evidence type="ECO:0000313" key="2">
    <source>
        <dbReference type="EMBL" id="GAG91474.1"/>
    </source>
</evidence>
<keyword evidence="1" id="KW-1133">Transmembrane helix</keyword>
<feature type="non-terminal residue" evidence="2">
    <location>
        <position position="1"/>
    </location>
</feature>
<keyword evidence="1" id="KW-0472">Membrane</keyword>
<feature type="transmembrane region" description="Helical" evidence="1">
    <location>
        <begin position="64"/>
        <end position="82"/>
    </location>
</feature>
<proteinExistence type="predicted"/>
<gene>
    <name evidence="2" type="ORF">S01H4_50394</name>
</gene>
<feature type="non-terminal residue" evidence="2">
    <location>
        <position position="271"/>
    </location>
</feature>
<evidence type="ECO:0000256" key="1">
    <source>
        <dbReference type="SAM" id="Phobius"/>
    </source>
</evidence>
<accession>X1B6W0</accession>
<feature type="transmembrane region" description="Helical" evidence="1">
    <location>
        <begin position="12"/>
        <end position="27"/>
    </location>
</feature>
<comment type="caution">
    <text evidence="2">The sequence shown here is derived from an EMBL/GenBank/DDBJ whole genome shotgun (WGS) entry which is preliminary data.</text>
</comment>
<name>X1B6W0_9ZZZZ</name>
<organism evidence="2">
    <name type="scientific">marine sediment metagenome</name>
    <dbReference type="NCBI Taxonomy" id="412755"/>
    <lineage>
        <taxon>unclassified sequences</taxon>
        <taxon>metagenomes</taxon>
        <taxon>ecological metagenomes</taxon>
    </lineage>
</organism>
<reference evidence="2" key="1">
    <citation type="journal article" date="2014" name="Front. Microbiol.">
        <title>High frequency of phylogenetically diverse reductive dehalogenase-homologous genes in deep subseafloor sedimentary metagenomes.</title>
        <authorList>
            <person name="Kawai M."/>
            <person name="Futagami T."/>
            <person name="Toyoda A."/>
            <person name="Takaki Y."/>
            <person name="Nishi S."/>
            <person name="Hori S."/>
            <person name="Arai W."/>
            <person name="Tsubouchi T."/>
            <person name="Morono Y."/>
            <person name="Uchiyama I."/>
            <person name="Ito T."/>
            <person name="Fujiyama A."/>
            <person name="Inagaki F."/>
            <person name="Takami H."/>
        </authorList>
    </citation>
    <scope>NUCLEOTIDE SEQUENCE</scope>
    <source>
        <strain evidence="2">Expedition CK06-06</strain>
    </source>
</reference>
<feature type="transmembrane region" description="Helical" evidence="1">
    <location>
        <begin position="33"/>
        <end position="52"/>
    </location>
</feature>
<feature type="transmembrane region" description="Helical" evidence="1">
    <location>
        <begin position="144"/>
        <end position="163"/>
    </location>
</feature>
<dbReference type="EMBL" id="BART01028609">
    <property type="protein sequence ID" value="GAG91474.1"/>
    <property type="molecule type" value="Genomic_DNA"/>
</dbReference>
<sequence>VVFKKIFNNNQIGILGAFLLLISPYRFDFPQSQYFPTALGLLVFLFIMFFYIERIKNFKFEIKQTVIIYFFISIGFSAMVFISDISVILFLGLFLFISFFFAILDRKKIIDLGFFAFLFAIYGVYNVIGFQTIIFEIFLAELSLPIFIFPILGGIGIGLIILIHKYSAEPKGKFKAWINTDPKESILKRIGVIYLKPILVILVLVLPILISFLISISFEISYDYLYIFTYIVIPITIFVVSLILSIFGVLIYRKKHLDGTLIYLWTYYSLL</sequence>
<feature type="transmembrane region" description="Helical" evidence="1">
    <location>
        <begin position="112"/>
        <end position="138"/>
    </location>
</feature>